<protein>
    <submittedName>
        <fullName evidence="1">Uncharacterized protein</fullName>
    </submittedName>
</protein>
<evidence type="ECO:0000313" key="1">
    <source>
        <dbReference type="EMBL" id="PDO82786.1"/>
    </source>
</evidence>
<sequence length="154" mass="17143">MHKLTRITLSSGEMAIYLDGWYLTSTEPGDRADGLDDMVTGLLRMPGMTLQDIDAPCPVREDWCWNDVADDVFAPRQPDAGTCTVAALTDRLSRYPADTLCCGTFWLREDFLALDAGLTDEQIALAMNVAQKNHDANTGYNWEYLRGAIEYVKG</sequence>
<accession>A0ABX4IIQ9</accession>
<proteinExistence type="predicted"/>
<dbReference type="EMBL" id="NITV01000016">
    <property type="protein sequence ID" value="PDO82786.1"/>
    <property type="molecule type" value="Genomic_DNA"/>
</dbReference>
<keyword evidence="2" id="KW-1185">Reference proteome</keyword>
<comment type="caution">
    <text evidence="1">The sequence shown here is derived from an EMBL/GenBank/DDBJ whole genome shotgun (WGS) entry which is preliminary data.</text>
</comment>
<organism evidence="1 2">
    <name type="scientific">Kosakonia pseudosacchari</name>
    <dbReference type="NCBI Taxonomy" id="1646340"/>
    <lineage>
        <taxon>Bacteria</taxon>
        <taxon>Pseudomonadati</taxon>
        <taxon>Pseudomonadota</taxon>
        <taxon>Gammaproteobacteria</taxon>
        <taxon>Enterobacterales</taxon>
        <taxon>Enterobacteriaceae</taxon>
        <taxon>Kosakonia</taxon>
    </lineage>
</organism>
<dbReference type="Proteomes" id="UP000219642">
    <property type="component" value="Unassembled WGS sequence"/>
</dbReference>
<evidence type="ECO:0000313" key="2">
    <source>
        <dbReference type="Proteomes" id="UP000219642"/>
    </source>
</evidence>
<dbReference type="RefSeq" id="WP_097402035.1">
    <property type="nucleotide sequence ID" value="NZ_NITV01000016.1"/>
</dbReference>
<reference evidence="1 2" key="1">
    <citation type="submission" date="2017-06" db="EMBL/GenBank/DDBJ databases">
        <title>Draft genome sequence of nitrogen-fixing Kosakonia pseudosacchari strain NN143 isolated from sugarcane roots.</title>
        <authorList>
            <person name="Li Y."/>
            <person name="Li S."/>
            <person name="Lin L."/>
            <person name="Wu X."/>
            <person name="Yang L."/>
            <person name="Li Y."/>
            <person name="An Q."/>
        </authorList>
    </citation>
    <scope>NUCLEOTIDE SEQUENCE [LARGE SCALE GENOMIC DNA]</scope>
    <source>
        <strain evidence="1 2">NN143</strain>
    </source>
</reference>
<name>A0ABX4IIQ9_9ENTR</name>
<gene>
    <name evidence="1" type="ORF">BK796_22150</name>
</gene>